<sequence length="77" mass="8702">LRGLLTPVSKEFLTCPSDSRDSNAISKVITELEDIDFFQKFPDDTKLQLAKKMSFVVREADQYLLQQGAAVEAMYLS</sequence>
<dbReference type="AlphaFoldDB" id="A0AAV4PMB5"/>
<evidence type="ECO:0000313" key="2">
    <source>
        <dbReference type="EMBL" id="GIX98095.1"/>
    </source>
</evidence>
<feature type="non-terminal residue" evidence="2">
    <location>
        <position position="1"/>
    </location>
</feature>
<accession>A0AAV4PMB5</accession>
<dbReference type="SUPFAM" id="SSF51206">
    <property type="entry name" value="cAMP-binding domain-like"/>
    <property type="match status" value="1"/>
</dbReference>
<dbReference type="Proteomes" id="UP001054945">
    <property type="component" value="Unassembled WGS sequence"/>
</dbReference>
<organism evidence="2 3">
    <name type="scientific">Caerostris extrusa</name>
    <name type="common">Bark spider</name>
    <name type="synonym">Caerostris bankana</name>
    <dbReference type="NCBI Taxonomy" id="172846"/>
    <lineage>
        <taxon>Eukaryota</taxon>
        <taxon>Metazoa</taxon>
        <taxon>Ecdysozoa</taxon>
        <taxon>Arthropoda</taxon>
        <taxon>Chelicerata</taxon>
        <taxon>Arachnida</taxon>
        <taxon>Araneae</taxon>
        <taxon>Araneomorphae</taxon>
        <taxon>Entelegynae</taxon>
        <taxon>Araneoidea</taxon>
        <taxon>Araneidae</taxon>
        <taxon>Caerostris</taxon>
    </lineage>
</organism>
<name>A0AAV4PMB5_CAEEX</name>
<dbReference type="EMBL" id="BPLR01004859">
    <property type="protein sequence ID" value="GIX98095.1"/>
    <property type="molecule type" value="Genomic_DNA"/>
</dbReference>
<dbReference type="InterPro" id="IPR000595">
    <property type="entry name" value="cNMP-bd_dom"/>
</dbReference>
<keyword evidence="3" id="KW-1185">Reference proteome</keyword>
<dbReference type="InterPro" id="IPR014710">
    <property type="entry name" value="RmlC-like_jellyroll"/>
</dbReference>
<dbReference type="Gene3D" id="2.60.120.10">
    <property type="entry name" value="Jelly Rolls"/>
    <property type="match status" value="1"/>
</dbReference>
<proteinExistence type="predicted"/>
<feature type="domain" description="Cyclic nucleotide-binding" evidence="1">
    <location>
        <begin position="37"/>
        <end position="77"/>
    </location>
</feature>
<gene>
    <name evidence="2" type="ORF">CEXT_26581</name>
</gene>
<protein>
    <recommendedName>
        <fullName evidence="1">Cyclic nucleotide-binding domain-containing protein</fullName>
    </recommendedName>
</protein>
<comment type="caution">
    <text evidence="2">The sequence shown here is derived from an EMBL/GenBank/DDBJ whole genome shotgun (WGS) entry which is preliminary data.</text>
</comment>
<dbReference type="PROSITE" id="PS50042">
    <property type="entry name" value="CNMP_BINDING_3"/>
    <property type="match status" value="1"/>
</dbReference>
<reference evidence="2 3" key="1">
    <citation type="submission" date="2021-06" db="EMBL/GenBank/DDBJ databases">
        <title>Caerostris extrusa draft genome.</title>
        <authorList>
            <person name="Kono N."/>
            <person name="Arakawa K."/>
        </authorList>
    </citation>
    <scope>NUCLEOTIDE SEQUENCE [LARGE SCALE GENOMIC DNA]</scope>
</reference>
<evidence type="ECO:0000259" key="1">
    <source>
        <dbReference type="PROSITE" id="PS50042"/>
    </source>
</evidence>
<dbReference type="InterPro" id="IPR018490">
    <property type="entry name" value="cNMP-bd_dom_sf"/>
</dbReference>
<evidence type="ECO:0000313" key="3">
    <source>
        <dbReference type="Proteomes" id="UP001054945"/>
    </source>
</evidence>